<gene>
    <name evidence="1" type="ORF">ICC18_32205</name>
</gene>
<evidence type="ECO:0000313" key="2">
    <source>
        <dbReference type="Proteomes" id="UP000650466"/>
    </source>
</evidence>
<dbReference type="AlphaFoldDB" id="A0A926QN77"/>
<organism evidence="1 2">
    <name type="scientific">Paenibacillus sedimenti</name>
    <dbReference type="NCBI Taxonomy" id="2770274"/>
    <lineage>
        <taxon>Bacteria</taxon>
        <taxon>Bacillati</taxon>
        <taxon>Bacillota</taxon>
        <taxon>Bacilli</taxon>
        <taxon>Bacillales</taxon>
        <taxon>Paenibacillaceae</taxon>
        <taxon>Paenibacillus</taxon>
    </lineage>
</organism>
<keyword evidence="2" id="KW-1185">Reference proteome</keyword>
<comment type="caution">
    <text evidence="1">The sequence shown here is derived from an EMBL/GenBank/DDBJ whole genome shotgun (WGS) entry which is preliminary data.</text>
</comment>
<dbReference type="EMBL" id="JACVVD010000024">
    <property type="protein sequence ID" value="MBD0384703.1"/>
    <property type="molecule type" value="Genomic_DNA"/>
</dbReference>
<dbReference type="RefSeq" id="WP_188178462.1">
    <property type="nucleotide sequence ID" value="NZ_JACVVD010000024.1"/>
</dbReference>
<evidence type="ECO:0000313" key="1">
    <source>
        <dbReference type="EMBL" id="MBD0384703.1"/>
    </source>
</evidence>
<accession>A0A926QN77</accession>
<proteinExistence type="predicted"/>
<reference evidence="1" key="1">
    <citation type="submission" date="2020-09" db="EMBL/GenBank/DDBJ databases">
        <title>Draft Genome Sequence of Paenibacillus sp. WST5.</title>
        <authorList>
            <person name="Bao Z."/>
        </authorList>
    </citation>
    <scope>NUCLEOTIDE SEQUENCE</scope>
    <source>
        <strain evidence="1">WST5</strain>
    </source>
</reference>
<protein>
    <submittedName>
        <fullName evidence="1">Uncharacterized protein</fullName>
    </submittedName>
</protein>
<name>A0A926QN77_9BACL</name>
<sequence length="51" mass="5800">MSIRFDIVTIPIKWKAGVNSIRAEVANLECMFGWGLTVKTGLPNIRYINDF</sequence>
<dbReference type="Proteomes" id="UP000650466">
    <property type="component" value="Unassembled WGS sequence"/>
</dbReference>